<keyword evidence="6" id="KW-0564">Palmitate</keyword>
<organism evidence="11 12">
    <name type="scientific">Hydrogenispora ethanolica</name>
    <dbReference type="NCBI Taxonomy" id="1082276"/>
    <lineage>
        <taxon>Bacteria</taxon>
        <taxon>Bacillati</taxon>
        <taxon>Bacillota</taxon>
        <taxon>Hydrogenispora</taxon>
    </lineage>
</organism>
<dbReference type="Proteomes" id="UP000295008">
    <property type="component" value="Unassembled WGS sequence"/>
</dbReference>
<keyword evidence="4" id="KW-0732">Signal</keyword>
<evidence type="ECO:0000256" key="8">
    <source>
        <dbReference type="SAM" id="MobiDB-lite"/>
    </source>
</evidence>
<evidence type="ECO:0000256" key="3">
    <source>
        <dbReference type="ARBA" id="ARBA00022544"/>
    </source>
</evidence>
<sequence length="431" mass="47684">MVSKPMSKKTIKITLLILSLFIIGGCWGQREIDEAAYILALGLDRGAGKNIRISVLAGTGRPNLPVAAESGVQTMAVNKVRTFTTEAPGLFSGLNLINTILERQMELGHIKMIIFGEELAKTDLRPYFDIMTRWRKFRRTLYLAVAQGEADRVIESIIPPNEDNPAKFLELMFISQGHVGFTPRNQMLWFYNALKTKGEDPITALVAPRANKYQLDNIKADPLPSNSQSSGGDPGEGTAGNSFLSGEGSLQFLGTAVFKKGMMAGKLNGNETMALSMIRGELSRIFLAIPDLYQPGSILQIEISQRQRPKLFVRKNGAKAEAGVGLELSADITGIETGQSYELPGNIHRIEKSAEAWIEEQCRSVLNKAQALGTDIFGFGHKARWLVADWNEWQAWDWRAAFRQMPVKLQVRVHAPRTGLIICKNAVREGE</sequence>
<evidence type="ECO:0000259" key="10">
    <source>
        <dbReference type="Pfam" id="PF25198"/>
    </source>
</evidence>
<dbReference type="InterPro" id="IPR046953">
    <property type="entry name" value="Spore_GerAC-like_C"/>
</dbReference>
<dbReference type="EMBL" id="SLUN01000070">
    <property type="protein sequence ID" value="TCL53826.1"/>
    <property type="molecule type" value="Genomic_DNA"/>
</dbReference>
<feature type="domain" description="Spore germination GerAC-like C-terminal" evidence="9">
    <location>
        <begin position="254"/>
        <end position="419"/>
    </location>
</feature>
<evidence type="ECO:0000256" key="6">
    <source>
        <dbReference type="ARBA" id="ARBA00023139"/>
    </source>
</evidence>
<name>A0A4R1QJU2_HYDET</name>
<accession>A0A4R1QJU2</accession>
<evidence type="ECO:0000256" key="2">
    <source>
        <dbReference type="ARBA" id="ARBA00007886"/>
    </source>
</evidence>
<dbReference type="NCBIfam" id="TIGR02887">
    <property type="entry name" value="spore_ger_x_C"/>
    <property type="match status" value="1"/>
</dbReference>
<dbReference type="OrthoDB" id="9816067at2"/>
<dbReference type="Pfam" id="PF25198">
    <property type="entry name" value="Spore_GerAC_N"/>
    <property type="match status" value="1"/>
</dbReference>
<dbReference type="InterPro" id="IPR057336">
    <property type="entry name" value="GerAC_N"/>
</dbReference>
<protein>
    <submittedName>
        <fullName evidence="11">Ger(X)C family germination protein</fullName>
    </submittedName>
</protein>
<evidence type="ECO:0000256" key="7">
    <source>
        <dbReference type="ARBA" id="ARBA00023288"/>
    </source>
</evidence>
<feature type="domain" description="Spore germination protein N-terminal" evidence="10">
    <location>
        <begin position="29"/>
        <end position="206"/>
    </location>
</feature>
<comment type="subcellular location">
    <subcellularLocation>
        <location evidence="1">Membrane</location>
        <topology evidence="1">Lipid-anchor</topology>
    </subcellularLocation>
</comment>
<evidence type="ECO:0000313" key="12">
    <source>
        <dbReference type="Proteomes" id="UP000295008"/>
    </source>
</evidence>
<gene>
    <name evidence="11" type="ORF">EDC14_10707</name>
</gene>
<evidence type="ECO:0000259" key="9">
    <source>
        <dbReference type="Pfam" id="PF05504"/>
    </source>
</evidence>
<evidence type="ECO:0000256" key="1">
    <source>
        <dbReference type="ARBA" id="ARBA00004635"/>
    </source>
</evidence>
<feature type="region of interest" description="Disordered" evidence="8">
    <location>
        <begin position="217"/>
        <end position="241"/>
    </location>
</feature>
<comment type="similarity">
    <text evidence="2">Belongs to the GerABKC lipoprotein family.</text>
</comment>
<reference evidence="11 12" key="1">
    <citation type="submission" date="2019-03" db="EMBL/GenBank/DDBJ databases">
        <title>Genomic Encyclopedia of Type Strains, Phase IV (KMG-IV): sequencing the most valuable type-strain genomes for metagenomic binning, comparative biology and taxonomic classification.</title>
        <authorList>
            <person name="Goeker M."/>
        </authorList>
    </citation>
    <scope>NUCLEOTIDE SEQUENCE [LARGE SCALE GENOMIC DNA]</scope>
    <source>
        <strain evidence="11 12">LX-B</strain>
    </source>
</reference>
<dbReference type="Pfam" id="PF05504">
    <property type="entry name" value="Spore_GerAC"/>
    <property type="match status" value="1"/>
</dbReference>
<dbReference type="PANTHER" id="PTHR35789">
    <property type="entry name" value="SPORE GERMINATION PROTEIN B3"/>
    <property type="match status" value="1"/>
</dbReference>
<dbReference type="InterPro" id="IPR038501">
    <property type="entry name" value="Spore_GerAC_C_sf"/>
</dbReference>
<dbReference type="PANTHER" id="PTHR35789:SF1">
    <property type="entry name" value="SPORE GERMINATION PROTEIN B3"/>
    <property type="match status" value="1"/>
</dbReference>
<keyword evidence="7" id="KW-0449">Lipoprotein</keyword>
<dbReference type="InterPro" id="IPR008844">
    <property type="entry name" value="Spore_GerAC-like"/>
</dbReference>
<comment type="caution">
    <text evidence="11">The sequence shown here is derived from an EMBL/GenBank/DDBJ whole genome shotgun (WGS) entry which is preliminary data.</text>
</comment>
<dbReference type="GO" id="GO:0009847">
    <property type="term" value="P:spore germination"/>
    <property type="evidence" value="ECO:0007669"/>
    <property type="project" value="InterPro"/>
</dbReference>
<dbReference type="AlphaFoldDB" id="A0A4R1QJU2"/>
<keyword evidence="5" id="KW-0472">Membrane</keyword>
<dbReference type="GO" id="GO:0016020">
    <property type="term" value="C:membrane"/>
    <property type="evidence" value="ECO:0007669"/>
    <property type="project" value="UniProtKB-SubCell"/>
</dbReference>
<evidence type="ECO:0000256" key="4">
    <source>
        <dbReference type="ARBA" id="ARBA00022729"/>
    </source>
</evidence>
<dbReference type="Gene3D" id="3.30.300.210">
    <property type="entry name" value="Nutrient germinant receptor protein C, domain 3"/>
    <property type="match status" value="1"/>
</dbReference>
<evidence type="ECO:0000256" key="5">
    <source>
        <dbReference type="ARBA" id="ARBA00023136"/>
    </source>
</evidence>
<proteinExistence type="inferred from homology"/>
<dbReference type="PROSITE" id="PS51257">
    <property type="entry name" value="PROKAR_LIPOPROTEIN"/>
    <property type="match status" value="1"/>
</dbReference>
<evidence type="ECO:0000313" key="11">
    <source>
        <dbReference type="EMBL" id="TCL53826.1"/>
    </source>
</evidence>
<keyword evidence="12" id="KW-1185">Reference proteome</keyword>
<keyword evidence="3" id="KW-0309">Germination</keyword>